<evidence type="ECO:0000256" key="1">
    <source>
        <dbReference type="ARBA" id="ARBA00001946"/>
    </source>
</evidence>
<dbReference type="EC" id="4.2.3.-" evidence="4"/>
<reference evidence="5" key="1">
    <citation type="journal article" date="2020" name="Stud. Mycol.">
        <title>101 Dothideomycetes genomes: a test case for predicting lifestyles and emergence of pathogens.</title>
        <authorList>
            <person name="Haridas S."/>
            <person name="Albert R."/>
            <person name="Binder M."/>
            <person name="Bloem J."/>
            <person name="Labutti K."/>
            <person name="Salamov A."/>
            <person name="Andreopoulos B."/>
            <person name="Baker S."/>
            <person name="Barry K."/>
            <person name="Bills G."/>
            <person name="Bluhm B."/>
            <person name="Cannon C."/>
            <person name="Castanera R."/>
            <person name="Culley D."/>
            <person name="Daum C."/>
            <person name="Ezra D."/>
            <person name="Gonzalez J."/>
            <person name="Henrissat B."/>
            <person name="Kuo A."/>
            <person name="Liang C."/>
            <person name="Lipzen A."/>
            <person name="Lutzoni F."/>
            <person name="Magnuson J."/>
            <person name="Mondo S."/>
            <person name="Nolan M."/>
            <person name="Ohm R."/>
            <person name="Pangilinan J."/>
            <person name="Park H.-J."/>
            <person name="Ramirez L."/>
            <person name="Alfaro M."/>
            <person name="Sun H."/>
            <person name="Tritt A."/>
            <person name="Yoshinaga Y."/>
            <person name="Zwiers L.-H."/>
            <person name="Turgeon B."/>
            <person name="Goodwin S."/>
            <person name="Spatafora J."/>
            <person name="Crous P."/>
            <person name="Grigoriev I."/>
        </authorList>
    </citation>
    <scope>NUCLEOTIDE SEQUENCE</scope>
    <source>
        <strain evidence="5">CBS 279.74</strain>
    </source>
</reference>
<dbReference type="GO" id="GO:0008299">
    <property type="term" value="P:isoprenoid biosynthetic process"/>
    <property type="evidence" value="ECO:0007669"/>
    <property type="project" value="UniProtKB-ARBA"/>
</dbReference>
<keyword evidence="3 4" id="KW-0460">Magnesium</keyword>
<evidence type="ECO:0000313" key="5">
    <source>
        <dbReference type="EMBL" id="KAF2704365.1"/>
    </source>
</evidence>
<dbReference type="Pfam" id="PF19086">
    <property type="entry name" value="Terpene_syn_C_2"/>
    <property type="match status" value="1"/>
</dbReference>
<comment type="similarity">
    <text evidence="2 4">Belongs to the terpene synthase family.</text>
</comment>
<evidence type="ECO:0000256" key="2">
    <source>
        <dbReference type="ARBA" id="ARBA00006333"/>
    </source>
</evidence>
<comment type="cofactor">
    <cofactor evidence="1 4">
        <name>Mg(2+)</name>
        <dbReference type="ChEBI" id="CHEBI:18420"/>
    </cofactor>
</comment>
<evidence type="ECO:0000256" key="4">
    <source>
        <dbReference type="RuleBase" id="RU366034"/>
    </source>
</evidence>
<dbReference type="GO" id="GO:0010333">
    <property type="term" value="F:terpene synthase activity"/>
    <property type="evidence" value="ECO:0007669"/>
    <property type="project" value="InterPro"/>
</dbReference>
<organism evidence="5 6">
    <name type="scientific">Pleomassaria siparia CBS 279.74</name>
    <dbReference type="NCBI Taxonomy" id="1314801"/>
    <lineage>
        <taxon>Eukaryota</taxon>
        <taxon>Fungi</taxon>
        <taxon>Dikarya</taxon>
        <taxon>Ascomycota</taxon>
        <taxon>Pezizomycotina</taxon>
        <taxon>Dothideomycetes</taxon>
        <taxon>Pleosporomycetidae</taxon>
        <taxon>Pleosporales</taxon>
        <taxon>Pleomassariaceae</taxon>
        <taxon>Pleomassaria</taxon>
    </lineage>
</organism>
<keyword evidence="4" id="KW-0456">Lyase</keyword>
<dbReference type="InterPro" id="IPR008949">
    <property type="entry name" value="Isoprenoid_synthase_dom_sf"/>
</dbReference>
<protein>
    <recommendedName>
        <fullName evidence="4">Terpene synthase</fullName>
        <ecNumber evidence="4">4.2.3.-</ecNumber>
    </recommendedName>
</protein>
<evidence type="ECO:0000256" key="3">
    <source>
        <dbReference type="ARBA" id="ARBA00022842"/>
    </source>
</evidence>
<dbReference type="PANTHER" id="PTHR35201">
    <property type="entry name" value="TERPENE SYNTHASE"/>
    <property type="match status" value="1"/>
</dbReference>
<keyword evidence="4" id="KW-0479">Metal-binding</keyword>
<dbReference type="OrthoDB" id="2861623at2759"/>
<dbReference type="EMBL" id="MU005783">
    <property type="protein sequence ID" value="KAF2704365.1"/>
    <property type="molecule type" value="Genomic_DNA"/>
</dbReference>
<proteinExistence type="inferred from homology"/>
<dbReference type="Gene3D" id="1.10.600.10">
    <property type="entry name" value="Farnesyl Diphosphate Synthase"/>
    <property type="match status" value="1"/>
</dbReference>
<accession>A0A6G1JVT3</accession>
<dbReference type="SFLD" id="SFLDG01020">
    <property type="entry name" value="Terpene_Cyclase_Like_2"/>
    <property type="match status" value="1"/>
</dbReference>
<keyword evidence="6" id="KW-1185">Reference proteome</keyword>
<evidence type="ECO:0000313" key="6">
    <source>
        <dbReference type="Proteomes" id="UP000799428"/>
    </source>
</evidence>
<dbReference type="SUPFAM" id="SSF48576">
    <property type="entry name" value="Terpenoid synthases"/>
    <property type="match status" value="1"/>
</dbReference>
<sequence length="412" mass="47715">MPLPQFESLFEDLEGAVLVVPAISTLCPDWPLGINPHLDSIQNDFWDWVHRWFKEDKIRKKISKLNAPGFAAMNYPDAAREQLLTMAKLIAWYFPWDDAIDDGSLDYKPEATMQYHADTIACVEQSLSWDPVTQRNPHPNPAIQSFWDLGNDIRARGTPETNEQFKWAQCAFITSSIESQMERELTEPVSVEQYLTRRERNIAVFPLLSLIYYNYQLVIPEEYSFKKNKHMNRMWRLLARMGIISNDMLSLWREIMHGQFESLIPLLMYHNNLQAQEAMALAGDMLHECYNNFNQVELELYNEVPAELRPTMKRYVKACKDLIVCNLHWSYGLKRYMDEGMLQSDGRVIFPIKLPPKSPAVDNATDTVSAKLTPTTTITLKQTRNMIWQIFTSGWPFSKFSQAAGPLAKADF</sequence>
<gene>
    <name evidence="5" type="ORF">K504DRAFT_495074</name>
</gene>
<dbReference type="GO" id="GO:0046872">
    <property type="term" value="F:metal ion binding"/>
    <property type="evidence" value="ECO:0007669"/>
    <property type="project" value="UniProtKB-KW"/>
</dbReference>
<dbReference type="AlphaFoldDB" id="A0A6G1JVT3"/>
<dbReference type="PANTHER" id="PTHR35201:SF4">
    <property type="entry name" value="BETA-PINACENE SYNTHASE-RELATED"/>
    <property type="match status" value="1"/>
</dbReference>
<dbReference type="Proteomes" id="UP000799428">
    <property type="component" value="Unassembled WGS sequence"/>
</dbReference>
<name>A0A6G1JVT3_9PLEO</name>
<dbReference type="InterPro" id="IPR034686">
    <property type="entry name" value="Terpene_cyclase-like_2"/>
</dbReference>
<dbReference type="SFLD" id="SFLDS00005">
    <property type="entry name" value="Isoprenoid_Synthase_Type_I"/>
    <property type="match status" value="1"/>
</dbReference>